<dbReference type="Proteomes" id="UP000635071">
    <property type="component" value="Unassembled WGS sequence"/>
</dbReference>
<dbReference type="EMBL" id="BMJM01000003">
    <property type="protein sequence ID" value="GGE06663.1"/>
    <property type="molecule type" value="Genomic_DNA"/>
</dbReference>
<organism evidence="7 8">
    <name type="scientific">Sandarakinorhabdus glacialis</name>
    <dbReference type="NCBI Taxonomy" id="1614636"/>
    <lineage>
        <taxon>Bacteria</taxon>
        <taxon>Pseudomonadati</taxon>
        <taxon>Pseudomonadota</taxon>
        <taxon>Alphaproteobacteria</taxon>
        <taxon>Sphingomonadales</taxon>
        <taxon>Sphingosinicellaceae</taxon>
        <taxon>Sandarakinorhabdus</taxon>
    </lineage>
</organism>
<evidence type="ECO:0000256" key="4">
    <source>
        <dbReference type="HAMAP-Rule" id="MF_01411"/>
    </source>
</evidence>
<dbReference type="PANTHER" id="PTHR30189">
    <property type="entry name" value="LPS-ASSEMBLY PROTEIN"/>
    <property type="match status" value="1"/>
</dbReference>
<dbReference type="InterPro" id="IPR020889">
    <property type="entry name" value="LipoPS_assembly_LptD"/>
</dbReference>
<reference evidence="7" key="2">
    <citation type="submission" date="2020-09" db="EMBL/GenBank/DDBJ databases">
        <authorList>
            <person name="Sun Q."/>
            <person name="Zhou Y."/>
        </authorList>
    </citation>
    <scope>NUCLEOTIDE SEQUENCE</scope>
    <source>
        <strain evidence="7">CGMCC 1.15519</strain>
    </source>
</reference>
<name>A0A917E632_9SPHN</name>
<reference evidence="7" key="1">
    <citation type="journal article" date="2014" name="Int. J. Syst. Evol. Microbiol.">
        <title>Complete genome sequence of Corynebacterium casei LMG S-19264T (=DSM 44701T), isolated from a smear-ripened cheese.</title>
        <authorList>
            <consortium name="US DOE Joint Genome Institute (JGI-PGF)"/>
            <person name="Walter F."/>
            <person name="Albersmeier A."/>
            <person name="Kalinowski J."/>
            <person name="Ruckert C."/>
        </authorList>
    </citation>
    <scope>NUCLEOTIDE SEQUENCE</scope>
    <source>
        <strain evidence="7">CGMCC 1.15519</strain>
    </source>
</reference>
<dbReference type="InterPro" id="IPR005653">
    <property type="entry name" value="OstA-like_N"/>
</dbReference>
<dbReference type="Pfam" id="PF03968">
    <property type="entry name" value="LptD_N"/>
    <property type="match status" value="1"/>
</dbReference>
<comment type="function">
    <text evidence="4">Involved in the assembly of lipopolysaccharide (LPS) at the surface of the outer membrane.</text>
</comment>
<keyword evidence="8" id="KW-1185">Reference proteome</keyword>
<feature type="domain" description="LptD C-terminal" evidence="6">
    <location>
        <begin position="317"/>
        <end position="681"/>
    </location>
</feature>
<evidence type="ECO:0000256" key="2">
    <source>
        <dbReference type="ARBA" id="ARBA00023136"/>
    </source>
</evidence>
<dbReference type="GO" id="GO:0009279">
    <property type="term" value="C:cell outer membrane"/>
    <property type="evidence" value="ECO:0007669"/>
    <property type="project" value="UniProtKB-SubCell"/>
</dbReference>
<evidence type="ECO:0000259" key="6">
    <source>
        <dbReference type="Pfam" id="PF04453"/>
    </source>
</evidence>
<keyword evidence="1 4" id="KW-0732">Signal</keyword>
<evidence type="ECO:0000313" key="7">
    <source>
        <dbReference type="EMBL" id="GGE06663.1"/>
    </source>
</evidence>
<dbReference type="Gene3D" id="2.60.450.10">
    <property type="entry name" value="Lipopolysaccharide (LPS) transport protein A like domain"/>
    <property type="match status" value="1"/>
</dbReference>
<evidence type="ECO:0000259" key="5">
    <source>
        <dbReference type="Pfam" id="PF03968"/>
    </source>
</evidence>
<comment type="similarity">
    <text evidence="4">Belongs to the LptD family.</text>
</comment>
<keyword evidence="2 4" id="KW-0472">Membrane</keyword>
<evidence type="ECO:0000256" key="3">
    <source>
        <dbReference type="ARBA" id="ARBA00023237"/>
    </source>
</evidence>
<dbReference type="GO" id="GO:0043165">
    <property type="term" value="P:Gram-negative-bacterium-type cell outer membrane assembly"/>
    <property type="evidence" value="ECO:0007669"/>
    <property type="project" value="UniProtKB-UniRule"/>
</dbReference>
<dbReference type="Pfam" id="PF04453">
    <property type="entry name" value="LptD"/>
    <property type="match status" value="1"/>
</dbReference>
<feature type="chain" id="PRO_5038195220" description="LPS-assembly protein LptD" evidence="4">
    <location>
        <begin position="25"/>
        <end position="754"/>
    </location>
</feature>
<dbReference type="RefSeq" id="WP_188761958.1">
    <property type="nucleotide sequence ID" value="NZ_BMJM01000003.1"/>
</dbReference>
<proteinExistence type="inferred from homology"/>
<comment type="caution">
    <text evidence="4">Lacks conserved residue(s) required for the propagation of feature annotation.</text>
</comment>
<dbReference type="HAMAP" id="MF_01411">
    <property type="entry name" value="LPS_assembly_LptD"/>
    <property type="match status" value="1"/>
</dbReference>
<feature type="signal peptide" evidence="4">
    <location>
        <begin position="1"/>
        <end position="24"/>
    </location>
</feature>
<gene>
    <name evidence="4 7" type="primary">lptD</name>
    <name evidence="7" type="ORF">GCM10011529_11310</name>
</gene>
<dbReference type="GO" id="GO:1990351">
    <property type="term" value="C:transporter complex"/>
    <property type="evidence" value="ECO:0007669"/>
    <property type="project" value="TreeGrafter"/>
</dbReference>
<dbReference type="InterPro" id="IPR050218">
    <property type="entry name" value="LptD"/>
</dbReference>
<protein>
    <recommendedName>
        <fullName evidence="4">LPS-assembly protein LptD</fullName>
    </recommendedName>
</protein>
<comment type="caution">
    <text evidence="7">The sequence shown here is derived from an EMBL/GenBank/DDBJ whole genome shotgun (WGS) entry which is preliminary data.</text>
</comment>
<sequence length="754" mass="83649" precursor="true">MRYLLLTTATLLAAGSDGAAFAQAATPAPAPAAAGQESPATTIPRDGGAIVEAGDAIDFEADAMQYDDRQEVVTATGNVRLSRDAWKLSAQNIEYNRKTGVVVATGNVVSVDPQGNQAFGDRVELTDSLRDGAIDNILLVLNDGGRLAANQGQRSDDIITLDRAVYSPCAVVDSEGCPHAPVWQVKGVRISYNRAKHRLYYRNASLEIFGVPVFYLPKFSHPDGEAKQVSGLLLPGIEFQRQLGVGISLPYHFALAPDRDITVAPHFYTGANPAMEVQARRLLRDGPVQMDAFFTYAQLTDFADDGVTEIDRGNRLRGYFALKGRLQHTPEWRSSFSVRLTTDDTFNRRYGLDFDDTLRSTYALERQTPTSFLSISAWAFQGLRITDLTGEIPFVLPLVDYDWRPTETVLGGRFRFGANTMNLFRTDGQSVQRALMFGRWDRSLITTWGQRITATGMMRSDIYNVIDPERATLPQYAGREGIQGRIAPVAAVDVEWPFAGPAFGGTQTFTPRVQFVAAPANLNSGIPNEDSRAIELEDISLFDLNRFPGYDRVEGGTRMTYGLEYTLDRQGVALRTEIGQSVRLAGSGDEFPRGTGLSDTVSDFVGRTNLKLGRLFEVTHRFRVDRNSFTVRRNEIDVSIGNRTTYASIGYIRLNRQIELEDLEDREELRVGGRAVFAKFWSVFGSAIVDLTSRTENPLAGGDGFKPTRHRAGVEYEDECFRLGVSWRRDYIGDRDFRAGNTFLLTLAFKTLGR</sequence>
<comment type="subunit">
    <text evidence="4">Component of the lipopolysaccharide transport and assembly complex.</text>
</comment>
<comment type="subcellular location">
    <subcellularLocation>
        <location evidence="4">Cell outer membrane</location>
    </subcellularLocation>
</comment>
<feature type="domain" description="Organic solvent tolerance-like N-terminal" evidence="5">
    <location>
        <begin position="57"/>
        <end position="100"/>
    </location>
</feature>
<dbReference type="PANTHER" id="PTHR30189:SF1">
    <property type="entry name" value="LPS-ASSEMBLY PROTEIN LPTD"/>
    <property type="match status" value="1"/>
</dbReference>
<dbReference type="InterPro" id="IPR007543">
    <property type="entry name" value="LptD_C"/>
</dbReference>
<evidence type="ECO:0000313" key="8">
    <source>
        <dbReference type="Proteomes" id="UP000635071"/>
    </source>
</evidence>
<dbReference type="GO" id="GO:0015920">
    <property type="term" value="P:lipopolysaccharide transport"/>
    <property type="evidence" value="ECO:0007669"/>
    <property type="project" value="InterPro"/>
</dbReference>
<dbReference type="AlphaFoldDB" id="A0A917E632"/>
<evidence type="ECO:0000256" key="1">
    <source>
        <dbReference type="ARBA" id="ARBA00022729"/>
    </source>
</evidence>
<keyword evidence="3 4" id="KW-0998">Cell outer membrane</keyword>
<accession>A0A917E632</accession>